<comment type="caution">
    <text evidence="4">The sequence shown here is derived from an EMBL/GenBank/DDBJ whole genome shotgun (WGS) entry which is preliminary data.</text>
</comment>
<name>A0A8H5UK02_FUSCI</name>
<evidence type="ECO:0000256" key="2">
    <source>
        <dbReference type="ARBA" id="ARBA00022857"/>
    </source>
</evidence>
<dbReference type="Gene3D" id="3.90.25.10">
    <property type="entry name" value="UDP-galactose 4-epimerase, domain 1"/>
    <property type="match status" value="1"/>
</dbReference>
<gene>
    <name evidence="4" type="ORF">FCIRC_1411</name>
</gene>
<dbReference type="Pfam" id="PF05368">
    <property type="entry name" value="NmrA"/>
    <property type="match status" value="1"/>
</dbReference>
<keyword evidence="5" id="KW-1185">Reference proteome</keyword>
<feature type="domain" description="NmrA-like" evidence="3">
    <location>
        <begin position="4"/>
        <end position="326"/>
    </location>
</feature>
<protein>
    <submittedName>
        <fullName evidence="4">Nitrogen metabolic regulation nmr</fullName>
    </submittedName>
</protein>
<dbReference type="InterPro" id="IPR008030">
    <property type="entry name" value="NmrA-like"/>
</dbReference>
<dbReference type="Gene3D" id="3.40.50.720">
    <property type="entry name" value="NAD(P)-binding Rossmann-like Domain"/>
    <property type="match status" value="1"/>
</dbReference>
<dbReference type="Proteomes" id="UP000572754">
    <property type="component" value="Unassembled WGS sequence"/>
</dbReference>
<proteinExistence type="inferred from homology"/>
<sequence>MANDKLICVVGATGNQGGSVARRFLKAGFKVRGLTRNTASPSAQALSSAGAEVVAVDLNDVSTLKSAFAGANVIFSVTNYWEPFFRPDCREQAEKEGISCRKFAYNVEVQQGKNIVDAAATVVDSLDDNGFLVSTLSQAEKCSGGKFKELYHFDGKADVFPPYVDEKYPELAAKMSCIHTGYFYTSFNILPDSYMNKLPDGTFEMTFTTSPDSPAPHLDPVGDLGNFTYAVYQMPPGKAYMAEGTTCTWPEWIETWGRINNVPVKYRQVTPDEMTAATPDRDAGIETGYMFSYTSDPGYDGGMKLLKAKDIREAGIDCPMTSWEEWAKKKYPITRKLFKNHTIHPLPHLFPLRNNNLNPKPLLQPPLQKVLLHANLRTQQRDFLQPRFNDCITRKINDMQQWKTRCIFNILCPAMIRVYAENDGFCTDGLEILCGGADLAGYFVVVACLEETKELSVVEGVEEEFGGVAAAETVLDVGVYLFVVEEGCVVGRAAEKT</sequence>
<reference evidence="5" key="1">
    <citation type="journal article" date="2020" name="BMC Genomics">
        <title>Correction to: Identification and distribution of gene clusters required for synthesis of sphingolipid metabolism inhibitors in diverse species of the filamentous fungus Fusarium.</title>
        <authorList>
            <person name="Kim H.S."/>
            <person name="Lohmar J.M."/>
            <person name="Busman M."/>
            <person name="Brown D.W."/>
            <person name="Naumann T.A."/>
            <person name="Divon H.H."/>
            <person name="Lysoe E."/>
            <person name="Uhlig S."/>
            <person name="Proctor R.H."/>
        </authorList>
    </citation>
    <scope>NUCLEOTIDE SEQUENCE [LARGE SCALE GENOMIC DNA]</scope>
    <source>
        <strain evidence="5">NRRL 25331</strain>
    </source>
</reference>
<evidence type="ECO:0000313" key="4">
    <source>
        <dbReference type="EMBL" id="KAF5689307.1"/>
    </source>
</evidence>
<dbReference type="SUPFAM" id="SSF51735">
    <property type="entry name" value="NAD(P)-binding Rossmann-fold domains"/>
    <property type="match status" value="1"/>
</dbReference>
<evidence type="ECO:0000256" key="1">
    <source>
        <dbReference type="ARBA" id="ARBA00006328"/>
    </source>
</evidence>
<dbReference type="AlphaFoldDB" id="A0A8H5UK02"/>
<evidence type="ECO:0000259" key="3">
    <source>
        <dbReference type="Pfam" id="PF05368"/>
    </source>
</evidence>
<dbReference type="InterPro" id="IPR051164">
    <property type="entry name" value="NmrA-like_oxidored"/>
</dbReference>
<dbReference type="PANTHER" id="PTHR42748">
    <property type="entry name" value="NITROGEN METABOLITE REPRESSION PROTEIN NMRA FAMILY MEMBER"/>
    <property type="match status" value="1"/>
</dbReference>
<dbReference type="EMBL" id="JAAQPE010000049">
    <property type="protein sequence ID" value="KAF5689307.1"/>
    <property type="molecule type" value="Genomic_DNA"/>
</dbReference>
<organism evidence="4 5">
    <name type="scientific">Fusarium circinatum</name>
    <name type="common">Pitch canker fungus</name>
    <name type="synonym">Gibberella circinata</name>
    <dbReference type="NCBI Taxonomy" id="48490"/>
    <lineage>
        <taxon>Eukaryota</taxon>
        <taxon>Fungi</taxon>
        <taxon>Dikarya</taxon>
        <taxon>Ascomycota</taxon>
        <taxon>Pezizomycotina</taxon>
        <taxon>Sordariomycetes</taxon>
        <taxon>Hypocreomycetidae</taxon>
        <taxon>Hypocreales</taxon>
        <taxon>Nectriaceae</taxon>
        <taxon>Fusarium</taxon>
        <taxon>Fusarium fujikuroi species complex</taxon>
    </lineage>
</organism>
<dbReference type="InterPro" id="IPR036291">
    <property type="entry name" value="NAD(P)-bd_dom_sf"/>
</dbReference>
<keyword evidence="2" id="KW-0521">NADP</keyword>
<reference evidence="4 5" key="2">
    <citation type="submission" date="2020-05" db="EMBL/GenBank/DDBJ databases">
        <title>Identification and distribution of gene clusters putatively required for synthesis of sphingolipid metabolism inhibitors in phylogenetically diverse species of the filamentous fungus Fusarium.</title>
        <authorList>
            <person name="Kim H.-S."/>
            <person name="Busman M."/>
            <person name="Brown D.W."/>
            <person name="Divon H."/>
            <person name="Uhlig S."/>
            <person name="Proctor R.H."/>
        </authorList>
    </citation>
    <scope>NUCLEOTIDE SEQUENCE [LARGE SCALE GENOMIC DNA]</scope>
    <source>
        <strain evidence="4 5">NRRL 25331</strain>
    </source>
</reference>
<dbReference type="GO" id="GO:0005634">
    <property type="term" value="C:nucleus"/>
    <property type="evidence" value="ECO:0007669"/>
    <property type="project" value="TreeGrafter"/>
</dbReference>
<evidence type="ECO:0000313" key="5">
    <source>
        <dbReference type="Proteomes" id="UP000572754"/>
    </source>
</evidence>
<accession>A0A8H5UK02</accession>
<comment type="similarity">
    <text evidence="1">Belongs to the NmrA-type oxidoreductase family.</text>
</comment>
<dbReference type="PANTHER" id="PTHR42748:SF26">
    <property type="entry name" value="NMRA-LIKE DOMAIN-CONTAINING PROTEIN"/>
    <property type="match status" value="1"/>
</dbReference>